<keyword evidence="2" id="KW-1185">Reference proteome</keyword>
<dbReference type="EMBL" id="JAAMPC010000013">
    <property type="protein sequence ID" value="KAG2268088.1"/>
    <property type="molecule type" value="Genomic_DNA"/>
</dbReference>
<sequence>MCREFIDPSFAWKNFTLEEQAKVIVAPRSNNELDATKLKTEFPEMLSIKEALVKFVFEPNKKTEIKG</sequence>
<evidence type="ECO:0000313" key="2">
    <source>
        <dbReference type="Proteomes" id="UP000886595"/>
    </source>
</evidence>
<gene>
    <name evidence="1" type="ORF">Bca52824_062643</name>
</gene>
<comment type="caution">
    <text evidence="1">The sequence shown here is derived from an EMBL/GenBank/DDBJ whole genome shotgun (WGS) entry which is preliminary data.</text>
</comment>
<name>A0A8X7QDY1_BRACI</name>
<dbReference type="Proteomes" id="UP000886595">
    <property type="component" value="Unassembled WGS sequence"/>
</dbReference>
<evidence type="ECO:0000313" key="1">
    <source>
        <dbReference type="EMBL" id="KAG2268088.1"/>
    </source>
</evidence>
<proteinExistence type="predicted"/>
<dbReference type="AlphaFoldDB" id="A0A8X7QDY1"/>
<dbReference type="Gene3D" id="3.40.50.720">
    <property type="entry name" value="NAD(P)-binding Rossmann-like Domain"/>
    <property type="match status" value="1"/>
</dbReference>
<reference evidence="1 2" key="1">
    <citation type="submission" date="2020-02" db="EMBL/GenBank/DDBJ databases">
        <authorList>
            <person name="Ma Q."/>
            <person name="Huang Y."/>
            <person name="Song X."/>
            <person name="Pei D."/>
        </authorList>
    </citation>
    <scope>NUCLEOTIDE SEQUENCE [LARGE SCALE GENOMIC DNA]</scope>
    <source>
        <strain evidence="1">Sxm20200214</strain>
        <tissue evidence="1">Leaf</tissue>
    </source>
</reference>
<organism evidence="1 2">
    <name type="scientific">Brassica carinata</name>
    <name type="common">Ethiopian mustard</name>
    <name type="synonym">Abyssinian cabbage</name>
    <dbReference type="NCBI Taxonomy" id="52824"/>
    <lineage>
        <taxon>Eukaryota</taxon>
        <taxon>Viridiplantae</taxon>
        <taxon>Streptophyta</taxon>
        <taxon>Embryophyta</taxon>
        <taxon>Tracheophyta</taxon>
        <taxon>Spermatophyta</taxon>
        <taxon>Magnoliopsida</taxon>
        <taxon>eudicotyledons</taxon>
        <taxon>Gunneridae</taxon>
        <taxon>Pentapetalae</taxon>
        <taxon>rosids</taxon>
        <taxon>malvids</taxon>
        <taxon>Brassicales</taxon>
        <taxon>Brassicaceae</taxon>
        <taxon>Brassiceae</taxon>
        <taxon>Brassica</taxon>
    </lineage>
</organism>
<protein>
    <submittedName>
        <fullName evidence="1">Uncharacterized protein</fullName>
    </submittedName>
</protein>
<accession>A0A8X7QDY1</accession>
<dbReference type="OrthoDB" id="16464at2759"/>